<reference evidence="2 3" key="1">
    <citation type="submission" date="2019-09" db="EMBL/GenBank/DDBJ databases">
        <title>Polymorphobacter sp. isolated from a lake in China.</title>
        <authorList>
            <person name="Liu Z."/>
        </authorList>
    </citation>
    <scope>NUCLEOTIDE SEQUENCE [LARGE SCALE GENOMIC DNA]</scope>
    <source>
        <strain evidence="2 3">D40P</strain>
    </source>
</reference>
<dbReference type="CDD" id="cd04301">
    <property type="entry name" value="NAT_SF"/>
    <property type="match status" value="1"/>
</dbReference>
<proteinExistence type="predicted"/>
<feature type="domain" description="N-acetyltransferase" evidence="1">
    <location>
        <begin position="36"/>
        <end position="188"/>
    </location>
</feature>
<dbReference type="Gene3D" id="3.40.630.30">
    <property type="match status" value="1"/>
</dbReference>
<name>A0A7C9KPS2_9SPHN</name>
<evidence type="ECO:0000259" key="1">
    <source>
        <dbReference type="PROSITE" id="PS51186"/>
    </source>
</evidence>
<dbReference type="PROSITE" id="PS51186">
    <property type="entry name" value="GNAT"/>
    <property type="match status" value="1"/>
</dbReference>
<dbReference type="OrthoDB" id="9807426at2"/>
<organism evidence="2 3">
    <name type="scientific">Sandarakinorhabdus fusca</name>
    <dbReference type="NCBI Taxonomy" id="1439888"/>
    <lineage>
        <taxon>Bacteria</taxon>
        <taxon>Pseudomonadati</taxon>
        <taxon>Pseudomonadota</taxon>
        <taxon>Alphaproteobacteria</taxon>
        <taxon>Sphingomonadales</taxon>
        <taxon>Sphingosinicellaceae</taxon>
        <taxon>Sandarakinorhabdus</taxon>
    </lineage>
</organism>
<dbReference type="InterPro" id="IPR016181">
    <property type="entry name" value="Acyl_CoA_acyltransferase"/>
</dbReference>
<keyword evidence="3" id="KW-1185">Reference proteome</keyword>
<sequence length="188" mass="20807">MAEQLAEHRNLVSASKPIQLGASWQRRLTTRSGFEFRVRPVAADDEAALADFFAHVTPEELRFRFLTACREVGHARLVAMTDIDHDQTENFLAVLDDGTIIASGLIATDADRARAEVAISIRSDHRGQGISWTLLDHIAQYAEARGIKVIESIEARENRAAIGLEKEMGFIVAPVAGDPTLIRLSRYI</sequence>
<accession>A0A7C9KPS2</accession>
<protein>
    <submittedName>
        <fullName evidence="2">GNAT family N-acetyltransferase</fullName>
    </submittedName>
</protein>
<dbReference type="AlphaFoldDB" id="A0A7C9KPS2"/>
<dbReference type="GO" id="GO:0016747">
    <property type="term" value="F:acyltransferase activity, transferring groups other than amino-acyl groups"/>
    <property type="evidence" value="ECO:0007669"/>
    <property type="project" value="InterPro"/>
</dbReference>
<comment type="caution">
    <text evidence="2">The sequence shown here is derived from an EMBL/GenBank/DDBJ whole genome shotgun (WGS) entry which is preliminary data.</text>
</comment>
<dbReference type="RefSeq" id="WP_152579198.1">
    <property type="nucleotide sequence ID" value="NZ_JAATJI010000001.1"/>
</dbReference>
<keyword evidence="2" id="KW-0808">Transferase</keyword>
<evidence type="ECO:0000313" key="3">
    <source>
        <dbReference type="Proteomes" id="UP000481327"/>
    </source>
</evidence>
<dbReference type="InterPro" id="IPR000182">
    <property type="entry name" value="GNAT_dom"/>
</dbReference>
<dbReference type="Pfam" id="PF00583">
    <property type="entry name" value="Acetyltransf_1"/>
    <property type="match status" value="1"/>
</dbReference>
<evidence type="ECO:0000313" key="2">
    <source>
        <dbReference type="EMBL" id="MQT18724.1"/>
    </source>
</evidence>
<dbReference type="SUPFAM" id="SSF55729">
    <property type="entry name" value="Acyl-CoA N-acyltransferases (Nat)"/>
    <property type="match status" value="1"/>
</dbReference>
<dbReference type="Proteomes" id="UP000481327">
    <property type="component" value="Unassembled WGS sequence"/>
</dbReference>
<dbReference type="EMBL" id="WIOL01000010">
    <property type="protein sequence ID" value="MQT18724.1"/>
    <property type="molecule type" value="Genomic_DNA"/>
</dbReference>
<gene>
    <name evidence="2" type="ORF">F3168_15855</name>
</gene>